<keyword evidence="1 5" id="KW-0853">WD repeat</keyword>
<evidence type="ECO:0000256" key="3">
    <source>
        <dbReference type="ARBA" id="ARBA00037931"/>
    </source>
</evidence>
<dbReference type="SMART" id="SM00320">
    <property type="entry name" value="WD40"/>
    <property type="match status" value="5"/>
</dbReference>
<dbReference type="Gene3D" id="2.130.10.10">
    <property type="entry name" value="YVTN repeat-like/Quinoprotein amine dehydrogenase"/>
    <property type="match status" value="2"/>
</dbReference>
<dbReference type="Pfam" id="PF00400">
    <property type="entry name" value="WD40"/>
    <property type="match status" value="2"/>
</dbReference>
<evidence type="ECO:0000313" key="6">
    <source>
        <dbReference type="EMBL" id="KZP00572.1"/>
    </source>
</evidence>
<dbReference type="InterPro" id="IPR001680">
    <property type="entry name" value="WD40_rpt"/>
</dbReference>
<proteinExistence type="inferred from homology"/>
<evidence type="ECO:0000256" key="2">
    <source>
        <dbReference type="ARBA" id="ARBA00022737"/>
    </source>
</evidence>
<evidence type="ECO:0000256" key="1">
    <source>
        <dbReference type="ARBA" id="ARBA00022574"/>
    </source>
</evidence>
<keyword evidence="2" id="KW-0677">Repeat</keyword>
<dbReference type="STRING" id="1330018.A0A167R5A1"/>
<sequence length="388" mass="42143">MSAPTPAHILRQHSAQISALAFSADNSLIYSGDADGIVCIVYCKTLRPVSLWKAHGGSILGMEEWDDKVVTHGRDNKLHIWLLPTVIEVIADSTSTSLEQPKLLYSLDVNALNYCRFSLLRGSAQEASSSATALVALPNLVDSNFVDIWQLPSLERLHAAVGKASQEPATSDGTGRTTTGIIMSMHLYRAPAGLGSRSGQLRILGGYEDGSVVVHAYDGLASSSIEGQGWVDLWSCKGHRESVMHLAVSPDLAFGLTVSADHLIVKYSLKDDVTEDRAGTHRTKHPGNGAVAIRSDGRVCAVAGWDGSIRLYSTKTFKALGTLAYHRDSCYAVAFAGLHPTQQVSHEEDSDDEQDAERRTRWLIAGGTDTRVSVWELMDFDRRKPSKD</sequence>
<dbReference type="PANTHER" id="PTHR19854">
    <property type="entry name" value="TRANSDUCIN BETA-LIKE 3"/>
    <property type="match status" value="1"/>
</dbReference>
<dbReference type="EMBL" id="KV417269">
    <property type="protein sequence ID" value="KZP00572.1"/>
    <property type="molecule type" value="Genomic_DNA"/>
</dbReference>
<evidence type="ECO:0000313" key="7">
    <source>
        <dbReference type="Proteomes" id="UP000076738"/>
    </source>
</evidence>
<evidence type="ECO:0000256" key="4">
    <source>
        <dbReference type="ARBA" id="ARBA00040563"/>
    </source>
</evidence>
<keyword evidence="7" id="KW-1185">Reference proteome</keyword>
<organism evidence="6 7">
    <name type="scientific">Calocera viscosa (strain TUFC12733)</name>
    <dbReference type="NCBI Taxonomy" id="1330018"/>
    <lineage>
        <taxon>Eukaryota</taxon>
        <taxon>Fungi</taxon>
        <taxon>Dikarya</taxon>
        <taxon>Basidiomycota</taxon>
        <taxon>Agaricomycotina</taxon>
        <taxon>Dacrymycetes</taxon>
        <taxon>Dacrymycetales</taxon>
        <taxon>Dacrymycetaceae</taxon>
        <taxon>Calocera</taxon>
    </lineage>
</organism>
<evidence type="ECO:0000256" key="5">
    <source>
        <dbReference type="PROSITE-ProRule" id="PRU00221"/>
    </source>
</evidence>
<gene>
    <name evidence="6" type="ORF">CALVIDRAFT_509825</name>
</gene>
<feature type="repeat" description="WD" evidence="5">
    <location>
        <begin position="10"/>
        <end position="38"/>
    </location>
</feature>
<accession>A0A167R5A1</accession>
<comment type="similarity">
    <text evidence="3">Belongs to the WD repeat ASA1 family.</text>
</comment>
<dbReference type="OrthoDB" id="7668193at2759"/>
<reference evidence="6 7" key="1">
    <citation type="journal article" date="2016" name="Mol. Biol. Evol.">
        <title>Comparative Genomics of Early-Diverging Mushroom-Forming Fungi Provides Insights into the Origins of Lignocellulose Decay Capabilities.</title>
        <authorList>
            <person name="Nagy L.G."/>
            <person name="Riley R."/>
            <person name="Tritt A."/>
            <person name="Adam C."/>
            <person name="Daum C."/>
            <person name="Floudas D."/>
            <person name="Sun H."/>
            <person name="Yadav J.S."/>
            <person name="Pangilinan J."/>
            <person name="Larsson K.H."/>
            <person name="Matsuura K."/>
            <person name="Barry K."/>
            <person name="Labutti K."/>
            <person name="Kuo R."/>
            <person name="Ohm R.A."/>
            <person name="Bhattacharya S.S."/>
            <person name="Shirouzu T."/>
            <person name="Yoshinaga Y."/>
            <person name="Martin F.M."/>
            <person name="Grigoriev I.V."/>
            <person name="Hibbett D.S."/>
        </authorList>
    </citation>
    <scope>NUCLEOTIDE SEQUENCE [LARGE SCALE GENOMIC DNA]</scope>
    <source>
        <strain evidence="6 7">TUFC12733</strain>
    </source>
</reference>
<dbReference type="PANTHER" id="PTHR19854:SF1">
    <property type="entry name" value="GUANINE NUCLEOTIDE-BINDING PROTEIN SUBUNIT BETA-LIKE PROTEIN 1"/>
    <property type="match status" value="1"/>
</dbReference>
<dbReference type="Proteomes" id="UP000076738">
    <property type="component" value="Unassembled WGS sequence"/>
</dbReference>
<dbReference type="PROSITE" id="PS50082">
    <property type="entry name" value="WD_REPEATS_2"/>
    <property type="match status" value="1"/>
</dbReference>
<dbReference type="InterPro" id="IPR015943">
    <property type="entry name" value="WD40/YVTN_repeat-like_dom_sf"/>
</dbReference>
<name>A0A167R5A1_CALVF</name>
<dbReference type="AlphaFoldDB" id="A0A167R5A1"/>
<protein>
    <recommendedName>
        <fullName evidence="4">ASTRA-associated protein 1</fullName>
    </recommendedName>
</protein>
<dbReference type="SUPFAM" id="SSF50978">
    <property type="entry name" value="WD40 repeat-like"/>
    <property type="match status" value="1"/>
</dbReference>
<dbReference type="InterPro" id="IPR036322">
    <property type="entry name" value="WD40_repeat_dom_sf"/>
</dbReference>